<dbReference type="EMBL" id="BLXT01003550">
    <property type="protein sequence ID" value="GFO01891.1"/>
    <property type="molecule type" value="Genomic_DNA"/>
</dbReference>
<name>A0AAV4A5H5_9GAST</name>
<keyword evidence="3 5" id="KW-1133">Transmembrane helix</keyword>
<keyword evidence="7" id="KW-0067">ATP-binding</keyword>
<dbReference type="InterPro" id="IPR013525">
    <property type="entry name" value="ABC2_TM"/>
</dbReference>
<sequence>MQINNWILDALYCWIILLLFGGFLIQFDSIGDWLSWLQYFSIFKYGMTALYIIEFKDRQFCNGTDPTD</sequence>
<dbReference type="AlphaFoldDB" id="A0AAV4A5H5"/>
<comment type="caution">
    <text evidence="7">The sequence shown here is derived from an EMBL/GenBank/DDBJ whole genome shotgun (WGS) entry which is preliminary data.</text>
</comment>
<dbReference type="GO" id="GO:0016020">
    <property type="term" value="C:membrane"/>
    <property type="evidence" value="ECO:0007669"/>
    <property type="project" value="UniProtKB-SubCell"/>
</dbReference>
<feature type="transmembrane region" description="Helical" evidence="5">
    <location>
        <begin position="7"/>
        <end position="27"/>
    </location>
</feature>
<keyword evidence="7" id="KW-0547">Nucleotide-binding</keyword>
<gene>
    <name evidence="7" type="ORF">PoB_002839600</name>
</gene>
<evidence type="ECO:0000313" key="8">
    <source>
        <dbReference type="Proteomes" id="UP000735302"/>
    </source>
</evidence>
<dbReference type="Proteomes" id="UP000735302">
    <property type="component" value="Unassembled WGS sequence"/>
</dbReference>
<evidence type="ECO:0000259" key="6">
    <source>
        <dbReference type="Pfam" id="PF01061"/>
    </source>
</evidence>
<evidence type="ECO:0000256" key="4">
    <source>
        <dbReference type="ARBA" id="ARBA00023136"/>
    </source>
</evidence>
<protein>
    <submittedName>
        <fullName evidence="7">ATP-binding cassette sub-family g member 2</fullName>
    </submittedName>
</protein>
<keyword evidence="8" id="KW-1185">Reference proteome</keyword>
<evidence type="ECO:0000256" key="1">
    <source>
        <dbReference type="ARBA" id="ARBA00004141"/>
    </source>
</evidence>
<keyword evidence="4 5" id="KW-0472">Membrane</keyword>
<evidence type="ECO:0000256" key="5">
    <source>
        <dbReference type="SAM" id="Phobius"/>
    </source>
</evidence>
<accession>A0AAV4A5H5</accession>
<comment type="subcellular location">
    <subcellularLocation>
        <location evidence="1">Membrane</location>
        <topology evidence="1">Multi-pass membrane protein</topology>
    </subcellularLocation>
</comment>
<dbReference type="GO" id="GO:0140359">
    <property type="term" value="F:ABC-type transporter activity"/>
    <property type="evidence" value="ECO:0007669"/>
    <property type="project" value="InterPro"/>
</dbReference>
<organism evidence="7 8">
    <name type="scientific">Plakobranchus ocellatus</name>
    <dbReference type="NCBI Taxonomy" id="259542"/>
    <lineage>
        <taxon>Eukaryota</taxon>
        <taxon>Metazoa</taxon>
        <taxon>Spiralia</taxon>
        <taxon>Lophotrochozoa</taxon>
        <taxon>Mollusca</taxon>
        <taxon>Gastropoda</taxon>
        <taxon>Heterobranchia</taxon>
        <taxon>Euthyneura</taxon>
        <taxon>Panpulmonata</taxon>
        <taxon>Sacoglossa</taxon>
        <taxon>Placobranchoidea</taxon>
        <taxon>Plakobranchidae</taxon>
        <taxon>Plakobranchus</taxon>
    </lineage>
</organism>
<feature type="domain" description="ABC-2 type transporter transmembrane" evidence="6">
    <location>
        <begin position="15"/>
        <end position="55"/>
    </location>
</feature>
<evidence type="ECO:0000256" key="2">
    <source>
        <dbReference type="ARBA" id="ARBA00022692"/>
    </source>
</evidence>
<proteinExistence type="predicted"/>
<dbReference type="Pfam" id="PF01061">
    <property type="entry name" value="ABC2_membrane"/>
    <property type="match status" value="1"/>
</dbReference>
<keyword evidence="2 5" id="KW-0812">Transmembrane</keyword>
<dbReference type="GO" id="GO:0005524">
    <property type="term" value="F:ATP binding"/>
    <property type="evidence" value="ECO:0007669"/>
    <property type="project" value="UniProtKB-KW"/>
</dbReference>
<evidence type="ECO:0000256" key="3">
    <source>
        <dbReference type="ARBA" id="ARBA00022989"/>
    </source>
</evidence>
<feature type="non-terminal residue" evidence="7">
    <location>
        <position position="68"/>
    </location>
</feature>
<feature type="transmembrane region" description="Helical" evidence="5">
    <location>
        <begin position="33"/>
        <end position="53"/>
    </location>
</feature>
<evidence type="ECO:0000313" key="7">
    <source>
        <dbReference type="EMBL" id="GFO01891.1"/>
    </source>
</evidence>
<reference evidence="7 8" key="1">
    <citation type="journal article" date="2021" name="Elife">
        <title>Chloroplast acquisition without the gene transfer in kleptoplastic sea slugs, Plakobranchus ocellatus.</title>
        <authorList>
            <person name="Maeda T."/>
            <person name="Takahashi S."/>
            <person name="Yoshida T."/>
            <person name="Shimamura S."/>
            <person name="Takaki Y."/>
            <person name="Nagai Y."/>
            <person name="Toyoda A."/>
            <person name="Suzuki Y."/>
            <person name="Arimoto A."/>
            <person name="Ishii H."/>
            <person name="Satoh N."/>
            <person name="Nishiyama T."/>
            <person name="Hasebe M."/>
            <person name="Maruyama T."/>
            <person name="Minagawa J."/>
            <person name="Obokata J."/>
            <person name="Shigenobu S."/>
        </authorList>
    </citation>
    <scope>NUCLEOTIDE SEQUENCE [LARGE SCALE GENOMIC DNA]</scope>
</reference>